<evidence type="ECO:0000313" key="1">
    <source>
        <dbReference type="EMBL" id="SUX48220.1"/>
    </source>
</evidence>
<dbReference type="AlphaFoldDB" id="A0A381FNS0"/>
<sequence>MTDSSILYIEGYKYKIDLYKSSKPYLELAVNTIEKLDFSFKKSHQI</sequence>
<evidence type="ECO:0000313" key="2">
    <source>
        <dbReference type="Proteomes" id="UP000254282"/>
    </source>
</evidence>
<protein>
    <submittedName>
        <fullName evidence="1">Uncharacterized protein</fullName>
    </submittedName>
</protein>
<organism evidence="1 2">
    <name type="scientific">Chryseobacterium indoltheticum</name>
    <dbReference type="NCBI Taxonomy" id="254"/>
    <lineage>
        <taxon>Bacteria</taxon>
        <taxon>Pseudomonadati</taxon>
        <taxon>Bacteroidota</taxon>
        <taxon>Flavobacteriia</taxon>
        <taxon>Flavobacteriales</taxon>
        <taxon>Weeksellaceae</taxon>
        <taxon>Chryseobacterium group</taxon>
        <taxon>Chryseobacterium</taxon>
    </lineage>
</organism>
<dbReference type="Proteomes" id="UP000254282">
    <property type="component" value="Unassembled WGS sequence"/>
</dbReference>
<proteinExistence type="predicted"/>
<accession>A0A381FNS0</accession>
<name>A0A381FNS0_9FLAO</name>
<reference evidence="1 2" key="1">
    <citation type="submission" date="2018-06" db="EMBL/GenBank/DDBJ databases">
        <authorList>
            <consortium name="Pathogen Informatics"/>
            <person name="Doyle S."/>
        </authorList>
    </citation>
    <scope>NUCLEOTIDE SEQUENCE [LARGE SCALE GENOMIC DNA]</scope>
    <source>
        <strain evidence="1 2">NCTC13532</strain>
    </source>
</reference>
<gene>
    <name evidence="1" type="ORF">NCTC13532_03825</name>
</gene>
<dbReference type="EMBL" id="UFVR01000004">
    <property type="protein sequence ID" value="SUX48220.1"/>
    <property type="molecule type" value="Genomic_DNA"/>
</dbReference>